<dbReference type="EMBL" id="BMYF01000018">
    <property type="protein sequence ID" value="GHB45528.1"/>
    <property type="molecule type" value="Genomic_DNA"/>
</dbReference>
<evidence type="ECO:0008006" key="4">
    <source>
        <dbReference type="Google" id="ProtNLM"/>
    </source>
</evidence>
<evidence type="ECO:0000313" key="2">
    <source>
        <dbReference type="EMBL" id="GHB45528.1"/>
    </source>
</evidence>
<dbReference type="Proteomes" id="UP000642809">
    <property type="component" value="Unassembled WGS sequence"/>
</dbReference>
<sequence>MKILGILGFYSLCLFLVSFILLDFESLLTAELAGQQEIEIPENILLDMLEDMRYWNKFSVLLTFLILTIKCFLMALVLYAGLFFANRHQDISLGSLFSIAVYAESIIVIGGVLKVFLGAQSDLTYSEFTLFAPFSLLSLLEVSSVPSIWYYPLQLLNIFEVIYCILLVYFFSHELDFKKSESSKIVMGSYAFSMSFWVILVLFLTLNFT</sequence>
<feature type="transmembrane region" description="Helical" evidence="1">
    <location>
        <begin position="58"/>
        <end position="84"/>
    </location>
</feature>
<reference evidence="2" key="2">
    <citation type="submission" date="2020-09" db="EMBL/GenBank/DDBJ databases">
        <authorList>
            <person name="Sun Q."/>
            <person name="Kim S."/>
        </authorList>
    </citation>
    <scope>NUCLEOTIDE SEQUENCE</scope>
    <source>
        <strain evidence="2">KCTC 23224</strain>
    </source>
</reference>
<proteinExistence type="predicted"/>
<name>A0A8J3G671_9BACT</name>
<comment type="caution">
    <text evidence="2">The sequence shown here is derived from an EMBL/GenBank/DDBJ whole genome shotgun (WGS) entry which is preliminary data.</text>
</comment>
<feature type="transmembrane region" description="Helical" evidence="1">
    <location>
        <begin position="96"/>
        <end position="117"/>
    </location>
</feature>
<keyword evidence="1" id="KW-0812">Transmembrane</keyword>
<evidence type="ECO:0000313" key="3">
    <source>
        <dbReference type="Proteomes" id="UP000642809"/>
    </source>
</evidence>
<reference evidence="2" key="1">
    <citation type="journal article" date="2014" name="Int. J. Syst. Evol. Microbiol.">
        <title>Complete genome sequence of Corynebacterium casei LMG S-19264T (=DSM 44701T), isolated from a smear-ripened cheese.</title>
        <authorList>
            <consortium name="US DOE Joint Genome Institute (JGI-PGF)"/>
            <person name="Walter F."/>
            <person name="Albersmeier A."/>
            <person name="Kalinowski J."/>
            <person name="Ruckert C."/>
        </authorList>
    </citation>
    <scope>NUCLEOTIDE SEQUENCE</scope>
    <source>
        <strain evidence="2">KCTC 23224</strain>
    </source>
</reference>
<evidence type="ECO:0000256" key="1">
    <source>
        <dbReference type="SAM" id="Phobius"/>
    </source>
</evidence>
<keyword evidence="3" id="KW-1185">Reference proteome</keyword>
<keyword evidence="1" id="KW-0472">Membrane</keyword>
<dbReference type="AlphaFoldDB" id="A0A8J3G671"/>
<organism evidence="2 3">
    <name type="scientific">Mongoliitalea lutea</name>
    <dbReference type="NCBI Taxonomy" id="849756"/>
    <lineage>
        <taxon>Bacteria</taxon>
        <taxon>Pseudomonadati</taxon>
        <taxon>Bacteroidota</taxon>
        <taxon>Cytophagia</taxon>
        <taxon>Cytophagales</taxon>
        <taxon>Cyclobacteriaceae</taxon>
        <taxon>Mongoliitalea</taxon>
    </lineage>
</organism>
<accession>A0A8J3G671</accession>
<feature type="transmembrane region" description="Helical" evidence="1">
    <location>
        <begin position="149"/>
        <end position="170"/>
    </location>
</feature>
<feature type="transmembrane region" description="Helical" evidence="1">
    <location>
        <begin position="123"/>
        <end position="142"/>
    </location>
</feature>
<gene>
    <name evidence="2" type="ORF">GCM10008106_28170</name>
</gene>
<keyword evidence="1" id="KW-1133">Transmembrane helix</keyword>
<protein>
    <recommendedName>
        <fullName evidence="4">Yip1 domain-containing protein</fullName>
    </recommendedName>
</protein>
<feature type="transmembrane region" description="Helical" evidence="1">
    <location>
        <begin position="190"/>
        <end position="208"/>
    </location>
</feature>